<evidence type="ECO:0000259" key="8">
    <source>
        <dbReference type="Pfam" id="PF13742"/>
    </source>
</evidence>
<feature type="domain" description="OB-fold nucleic acid binding" evidence="8">
    <location>
        <begin position="7"/>
        <end position="102"/>
    </location>
</feature>
<name>A0A2S5GEJ6_9BACL</name>
<dbReference type="AlphaFoldDB" id="A0A2S5GEJ6"/>
<feature type="domain" description="Exonuclease VII large subunit C-terminal" evidence="7">
    <location>
        <begin position="125"/>
        <end position="439"/>
    </location>
</feature>
<organism evidence="9 10">
    <name type="scientific">Jeotgalibacillus proteolyticus</name>
    <dbReference type="NCBI Taxonomy" id="2082395"/>
    <lineage>
        <taxon>Bacteria</taxon>
        <taxon>Bacillati</taxon>
        <taxon>Bacillota</taxon>
        <taxon>Bacilli</taxon>
        <taxon>Bacillales</taxon>
        <taxon>Caryophanaceae</taxon>
        <taxon>Jeotgalibacillus</taxon>
    </lineage>
</organism>
<evidence type="ECO:0000256" key="2">
    <source>
        <dbReference type="ARBA" id="ARBA00022722"/>
    </source>
</evidence>
<dbReference type="Pfam" id="PF02601">
    <property type="entry name" value="Exonuc_VII_L"/>
    <property type="match status" value="1"/>
</dbReference>
<dbReference type="GO" id="GO:0003676">
    <property type="term" value="F:nucleic acid binding"/>
    <property type="evidence" value="ECO:0007669"/>
    <property type="project" value="InterPro"/>
</dbReference>
<dbReference type="CDD" id="cd04489">
    <property type="entry name" value="ExoVII_LU_OBF"/>
    <property type="match status" value="1"/>
</dbReference>
<dbReference type="EC" id="3.1.11.6" evidence="5"/>
<gene>
    <name evidence="5" type="primary">xseA</name>
    <name evidence="9" type="ORF">C4B60_04705</name>
</gene>
<dbReference type="OrthoDB" id="9802795at2"/>
<dbReference type="InterPro" id="IPR025824">
    <property type="entry name" value="OB-fold_nuc-bd_dom"/>
</dbReference>
<comment type="subcellular location">
    <subcellularLocation>
        <location evidence="5 6">Cytoplasm</location>
    </subcellularLocation>
</comment>
<evidence type="ECO:0000256" key="6">
    <source>
        <dbReference type="RuleBase" id="RU004355"/>
    </source>
</evidence>
<dbReference type="PANTHER" id="PTHR30008:SF0">
    <property type="entry name" value="EXODEOXYRIBONUCLEASE 7 LARGE SUBUNIT"/>
    <property type="match status" value="1"/>
</dbReference>
<evidence type="ECO:0000256" key="5">
    <source>
        <dbReference type="HAMAP-Rule" id="MF_00378"/>
    </source>
</evidence>
<comment type="catalytic activity">
    <reaction evidence="5 6">
        <text>Exonucleolytic cleavage in either 5'- to 3'- or 3'- to 5'-direction to yield nucleoside 5'-phosphates.</text>
        <dbReference type="EC" id="3.1.11.6"/>
    </reaction>
</comment>
<evidence type="ECO:0000256" key="1">
    <source>
        <dbReference type="ARBA" id="ARBA00022490"/>
    </source>
</evidence>
<dbReference type="GO" id="GO:0006308">
    <property type="term" value="P:DNA catabolic process"/>
    <property type="evidence" value="ECO:0007669"/>
    <property type="project" value="UniProtKB-UniRule"/>
</dbReference>
<evidence type="ECO:0000256" key="3">
    <source>
        <dbReference type="ARBA" id="ARBA00022801"/>
    </source>
</evidence>
<keyword evidence="3 5" id="KW-0378">Hydrolase</keyword>
<dbReference type="EMBL" id="PREZ01000002">
    <property type="protein sequence ID" value="PPA71368.1"/>
    <property type="molecule type" value="Genomic_DNA"/>
</dbReference>
<dbReference type="GO" id="GO:0005737">
    <property type="term" value="C:cytoplasm"/>
    <property type="evidence" value="ECO:0007669"/>
    <property type="project" value="UniProtKB-SubCell"/>
</dbReference>
<dbReference type="Proteomes" id="UP000239047">
    <property type="component" value="Unassembled WGS sequence"/>
</dbReference>
<comment type="caution">
    <text evidence="9">The sequence shown here is derived from an EMBL/GenBank/DDBJ whole genome shotgun (WGS) entry which is preliminary data.</text>
</comment>
<protein>
    <recommendedName>
        <fullName evidence="5">Exodeoxyribonuclease 7 large subunit</fullName>
        <ecNumber evidence="5">3.1.11.6</ecNumber>
    </recommendedName>
    <alternativeName>
        <fullName evidence="5">Exodeoxyribonuclease VII large subunit</fullName>
        <shortName evidence="5">Exonuclease VII large subunit</shortName>
    </alternativeName>
</protein>
<dbReference type="HAMAP" id="MF_00378">
    <property type="entry name" value="Exonuc_7_L"/>
    <property type="match status" value="1"/>
</dbReference>
<sequence>MNDPKYLTVQALTKYIKRKFDADPHLSNLFIKGEISNFKRHSSGHCYFTLKDDKARILAVMFQANSSRLKFQPENGMMVLVTADASVYEASGQYQLYVKSMEPEGIGALFLAYEQLKEKLSKEGLFDPAGKKTLPPFPQTIGVVTSPTGAVIRDIITTIERRYPIAKVKLYPASVQGDKAVQSIVQAMDLASKDSSLDLLIIGRGGGSIEELWSFNEEKVARRIAGFGIPVISAVGHETDTTIADFAADRRAPTPTAAAEMAVPHIDEVRERLLTKEIRNTRAMNEFLNVKRHQLSLLSGSMVFKKPERLYQQQMERLDRLSSQLRRELYQATDTRREAWKSLDRRLQRMHPEQLLIRQNERLAHLNRSIQYRMNEVLKQNQSQFNGILSTLEALSPLRIMKRGYSLVYDKENRLIKDDSTVSAGEQIKVALSTKELWCEVNEVKEREK</sequence>
<dbReference type="InterPro" id="IPR003753">
    <property type="entry name" value="Exonuc_VII_L"/>
</dbReference>
<dbReference type="GO" id="GO:0009318">
    <property type="term" value="C:exodeoxyribonuclease VII complex"/>
    <property type="evidence" value="ECO:0007669"/>
    <property type="project" value="UniProtKB-UniRule"/>
</dbReference>
<accession>A0A2S5GEJ6</accession>
<keyword evidence="1 5" id="KW-0963">Cytoplasm</keyword>
<evidence type="ECO:0000313" key="9">
    <source>
        <dbReference type="EMBL" id="PPA71368.1"/>
    </source>
</evidence>
<evidence type="ECO:0000259" key="7">
    <source>
        <dbReference type="Pfam" id="PF02601"/>
    </source>
</evidence>
<reference evidence="9 10" key="1">
    <citation type="submission" date="2018-02" db="EMBL/GenBank/DDBJ databases">
        <title>Jeotgalibacillus proteolyticum sp. nov. a protease producing bacterium isolated from ocean sediments of Laizhou Bay.</title>
        <authorList>
            <person name="Li Y."/>
        </authorList>
    </citation>
    <scope>NUCLEOTIDE SEQUENCE [LARGE SCALE GENOMIC DNA]</scope>
    <source>
        <strain evidence="9 10">22-7</strain>
    </source>
</reference>
<keyword evidence="4 5" id="KW-0269">Exonuclease</keyword>
<proteinExistence type="inferred from homology"/>
<dbReference type="GO" id="GO:0008855">
    <property type="term" value="F:exodeoxyribonuclease VII activity"/>
    <property type="evidence" value="ECO:0007669"/>
    <property type="project" value="UniProtKB-UniRule"/>
</dbReference>
<keyword evidence="10" id="KW-1185">Reference proteome</keyword>
<comment type="function">
    <text evidence="5">Bidirectionally degrades single-stranded DNA into large acid-insoluble oligonucleotides, which are then degraded further into small acid-soluble oligonucleotides.</text>
</comment>
<dbReference type="PANTHER" id="PTHR30008">
    <property type="entry name" value="EXODEOXYRIBONUCLEASE 7 LARGE SUBUNIT"/>
    <property type="match status" value="1"/>
</dbReference>
<comment type="similarity">
    <text evidence="5 6">Belongs to the XseA family.</text>
</comment>
<dbReference type="InterPro" id="IPR020579">
    <property type="entry name" value="Exonuc_VII_lsu_C"/>
</dbReference>
<evidence type="ECO:0000256" key="4">
    <source>
        <dbReference type="ARBA" id="ARBA00022839"/>
    </source>
</evidence>
<dbReference type="Pfam" id="PF13742">
    <property type="entry name" value="tRNA_anti_2"/>
    <property type="match status" value="1"/>
</dbReference>
<keyword evidence="2 5" id="KW-0540">Nuclease</keyword>
<dbReference type="RefSeq" id="WP_104056859.1">
    <property type="nucleotide sequence ID" value="NZ_PREZ01000002.1"/>
</dbReference>
<evidence type="ECO:0000313" key="10">
    <source>
        <dbReference type="Proteomes" id="UP000239047"/>
    </source>
</evidence>
<comment type="subunit">
    <text evidence="5">Heterooligomer composed of large and small subunits.</text>
</comment>
<dbReference type="NCBIfam" id="TIGR00237">
    <property type="entry name" value="xseA"/>
    <property type="match status" value="1"/>
</dbReference>